<evidence type="ECO:0000259" key="2">
    <source>
        <dbReference type="Pfam" id="PF07811"/>
    </source>
</evidence>
<protein>
    <recommendedName>
        <fullName evidence="2">TadE-like domain-containing protein</fullName>
    </recommendedName>
</protein>
<name>A0ABV2KYV6_9HYPH</name>
<dbReference type="EMBL" id="JBEPMM010000001">
    <property type="protein sequence ID" value="MET3690741.1"/>
    <property type="molecule type" value="Genomic_DNA"/>
</dbReference>
<proteinExistence type="predicted"/>
<organism evidence="3 4">
    <name type="scientific">Methylobacterium goesingense</name>
    <dbReference type="NCBI Taxonomy" id="243690"/>
    <lineage>
        <taxon>Bacteria</taxon>
        <taxon>Pseudomonadati</taxon>
        <taxon>Pseudomonadota</taxon>
        <taxon>Alphaproteobacteria</taxon>
        <taxon>Hyphomicrobiales</taxon>
        <taxon>Methylobacteriaceae</taxon>
        <taxon>Methylobacterium</taxon>
    </lineage>
</organism>
<dbReference type="Proteomes" id="UP001549145">
    <property type="component" value="Unassembled WGS sequence"/>
</dbReference>
<evidence type="ECO:0000313" key="4">
    <source>
        <dbReference type="Proteomes" id="UP001549145"/>
    </source>
</evidence>
<dbReference type="Pfam" id="PF07811">
    <property type="entry name" value="TadE"/>
    <property type="match status" value="1"/>
</dbReference>
<sequence length="164" mass="17669">MAVEFAMILFPLFILIFFILEGALVYWVSSALDNGLDSSMRQFYVQAQASPETLAASVRDELCRNVSPFVSCARLKLDIAAYDSFGAIDNTAPIDASTGTWRAGFGEQHGCLRKGSVVVVQAALAQQTFQRFGIVKDQFSDGSRLILATAVLQLDGNSTSSAAC</sequence>
<gene>
    <name evidence="3" type="ORF">ABID43_000260</name>
</gene>
<dbReference type="InterPro" id="IPR012495">
    <property type="entry name" value="TadE-like_dom"/>
</dbReference>
<feature type="transmembrane region" description="Helical" evidence="1">
    <location>
        <begin position="6"/>
        <end position="28"/>
    </location>
</feature>
<keyword evidence="1" id="KW-1133">Transmembrane helix</keyword>
<keyword evidence="1" id="KW-0812">Transmembrane</keyword>
<accession>A0ABV2KYV6</accession>
<keyword evidence="4" id="KW-1185">Reference proteome</keyword>
<dbReference type="RefSeq" id="WP_238277438.1">
    <property type="nucleotide sequence ID" value="NZ_BPQL01000022.1"/>
</dbReference>
<evidence type="ECO:0000313" key="3">
    <source>
        <dbReference type="EMBL" id="MET3690741.1"/>
    </source>
</evidence>
<comment type="caution">
    <text evidence="3">The sequence shown here is derived from an EMBL/GenBank/DDBJ whole genome shotgun (WGS) entry which is preliminary data.</text>
</comment>
<evidence type="ECO:0000256" key="1">
    <source>
        <dbReference type="SAM" id="Phobius"/>
    </source>
</evidence>
<feature type="domain" description="TadE-like" evidence="2">
    <location>
        <begin position="2"/>
        <end position="36"/>
    </location>
</feature>
<reference evidence="3 4" key="1">
    <citation type="submission" date="2024-06" db="EMBL/GenBank/DDBJ databases">
        <title>Genomic Encyclopedia of Type Strains, Phase IV (KMG-IV): sequencing the most valuable type-strain genomes for metagenomic binning, comparative biology and taxonomic classification.</title>
        <authorList>
            <person name="Goeker M."/>
        </authorList>
    </citation>
    <scope>NUCLEOTIDE SEQUENCE [LARGE SCALE GENOMIC DNA]</scope>
    <source>
        <strain evidence="3 4">DSM 21331</strain>
    </source>
</reference>
<keyword evidence="1" id="KW-0472">Membrane</keyword>